<feature type="transmembrane region" description="Helical" evidence="10">
    <location>
        <begin position="20"/>
        <end position="39"/>
    </location>
</feature>
<comment type="caution">
    <text evidence="10">Lacks conserved residue(s) required for the propagation of feature annotation.</text>
</comment>
<sequence>MNLSSDTTLNQTKPSLCSGASIVACVCIGAGMLGLPTAGAGSWTIWSSLTLIVTMLIMTASGCLLLESFKSYPFRSSFSTVTRDLLGPRIATVNNLAVYFVGAILLYAYTTSSGLIIEQYTSVNASTGSIFFVLLFSAFVWHSTQAVSKISIVLLLFMSFSFIFSILGLLTSLDPINLFGDFQMSNSVYVFSLLPIALTSFGFHHTVSSLRDYYVDEFRAEKAMVLGTGLALFVYLIWQISVYGNLTRSSFIEVRELGGNVDALMSLMTNGLKKETLSTILNAFSSAAILSSFIGVGLGVFDFLTDAFQFENNRSGRFKAWLVTFLPPLLFSYFLPFGFLATIGYASLFAAIWACIIPALLVKKVREEESNNTLEPCSTSWKPSSYTTPGGDLTLIAVFLFGIIIIVIRILEPLGFVPNFGR</sequence>
<dbReference type="GO" id="GO:0003333">
    <property type="term" value="P:amino acid transmembrane transport"/>
    <property type="evidence" value="ECO:0007669"/>
    <property type="project" value="InterPro"/>
</dbReference>
<dbReference type="GO" id="GO:0005886">
    <property type="term" value="C:plasma membrane"/>
    <property type="evidence" value="ECO:0007669"/>
    <property type="project" value="UniProtKB-SubCell"/>
</dbReference>
<keyword evidence="5 10" id="KW-0997">Cell inner membrane</keyword>
<feature type="transmembrane region" description="Helical" evidence="10">
    <location>
        <begin position="123"/>
        <end position="141"/>
    </location>
</feature>
<evidence type="ECO:0000256" key="4">
    <source>
        <dbReference type="ARBA" id="ARBA00022475"/>
    </source>
</evidence>
<feature type="transmembrane region" description="Helical" evidence="10">
    <location>
        <begin position="316"/>
        <end position="336"/>
    </location>
</feature>
<feature type="transmembrane region" description="Helical" evidence="10">
    <location>
        <begin position="153"/>
        <end position="173"/>
    </location>
</feature>
<dbReference type="PANTHER" id="PTHR46997:SF1">
    <property type="entry name" value="LOW AFFINITY TRYPTOPHAN PERMEASE-RELATED"/>
    <property type="match status" value="1"/>
</dbReference>
<keyword evidence="6 10" id="KW-0812">Transmembrane</keyword>
<feature type="transmembrane region" description="Helical" evidence="10">
    <location>
        <begin position="393"/>
        <end position="411"/>
    </location>
</feature>
<evidence type="ECO:0000256" key="5">
    <source>
        <dbReference type="ARBA" id="ARBA00022519"/>
    </source>
</evidence>
<dbReference type="GO" id="GO:0015173">
    <property type="term" value="F:aromatic amino acid transmembrane transporter activity"/>
    <property type="evidence" value="ECO:0007669"/>
    <property type="project" value="UniProtKB-UniRule"/>
</dbReference>
<proteinExistence type="inferred from homology"/>
<dbReference type="RefSeq" id="WP_126572647.1">
    <property type="nucleotide sequence ID" value="NZ_RXZH01000001.1"/>
</dbReference>
<evidence type="ECO:0000256" key="3">
    <source>
        <dbReference type="ARBA" id="ARBA00022448"/>
    </source>
</evidence>
<accession>A0A432D1Y8</accession>
<evidence type="ECO:0000256" key="6">
    <source>
        <dbReference type="ARBA" id="ARBA00022692"/>
    </source>
</evidence>
<comment type="function">
    <text evidence="10">Involved in transporting aromatic amino acids across the cytoplasmic membrane.</text>
</comment>
<dbReference type="InterPro" id="IPR018227">
    <property type="entry name" value="Amino_acid_transport_2"/>
</dbReference>
<feature type="transmembrane region" description="Helical" evidence="10">
    <location>
        <begin position="185"/>
        <end position="203"/>
    </location>
</feature>
<feature type="transmembrane region" description="Helical" evidence="10">
    <location>
        <begin position="96"/>
        <end position="117"/>
    </location>
</feature>
<evidence type="ECO:0000256" key="9">
    <source>
        <dbReference type="ARBA" id="ARBA00023136"/>
    </source>
</evidence>
<dbReference type="OrthoDB" id="18749at2"/>
<protein>
    <recommendedName>
        <fullName evidence="10">Aromatic amino acid permease</fullName>
    </recommendedName>
</protein>
<gene>
    <name evidence="11" type="ORF">EJ063_03670</name>
</gene>
<feature type="transmembrane region" description="Helical" evidence="10">
    <location>
        <begin position="280"/>
        <end position="304"/>
    </location>
</feature>
<evidence type="ECO:0000256" key="1">
    <source>
        <dbReference type="ARBA" id="ARBA00004429"/>
    </source>
</evidence>
<name>A0A432D1Y8_9VIBR</name>
<evidence type="ECO:0000256" key="7">
    <source>
        <dbReference type="ARBA" id="ARBA00022970"/>
    </source>
</evidence>
<dbReference type="AlphaFoldDB" id="A0A432D1Y8"/>
<dbReference type="Pfam" id="PF03222">
    <property type="entry name" value="Trp_Tyr_perm"/>
    <property type="match status" value="1"/>
</dbReference>
<dbReference type="InterPro" id="IPR013059">
    <property type="entry name" value="Trp_tyr_transpt"/>
</dbReference>
<evidence type="ECO:0000313" key="11">
    <source>
        <dbReference type="EMBL" id="RTZ17897.1"/>
    </source>
</evidence>
<dbReference type="PANTHER" id="PTHR46997">
    <property type="entry name" value="LOW AFFINITY TRYPTOPHAN PERMEASE-RELATED"/>
    <property type="match status" value="1"/>
</dbReference>
<comment type="subcellular location">
    <subcellularLocation>
        <location evidence="1 10">Cell inner membrane</location>
        <topology evidence="1 10">Multi-pass membrane protein</topology>
    </subcellularLocation>
</comment>
<dbReference type="Proteomes" id="UP000268973">
    <property type="component" value="Unassembled WGS sequence"/>
</dbReference>
<keyword evidence="9 10" id="KW-0472">Membrane</keyword>
<comment type="caution">
    <text evidence="11">The sequence shown here is derived from an EMBL/GenBank/DDBJ whole genome shotgun (WGS) entry which is preliminary data.</text>
</comment>
<dbReference type="NCBIfam" id="TIGR00837">
    <property type="entry name" value="araaP"/>
    <property type="match status" value="1"/>
</dbReference>
<dbReference type="PRINTS" id="PR00166">
    <property type="entry name" value="AROAAPRMEASE"/>
</dbReference>
<feature type="transmembrane region" description="Helical" evidence="10">
    <location>
        <begin position="45"/>
        <end position="66"/>
    </location>
</feature>
<dbReference type="Gene3D" id="1.20.1740.10">
    <property type="entry name" value="Amino acid/polyamine transporter I"/>
    <property type="match status" value="1"/>
</dbReference>
<keyword evidence="4 10" id="KW-1003">Cell membrane</keyword>
<keyword evidence="12" id="KW-1185">Reference proteome</keyword>
<comment type="similarity">
    <text evidence="2 10">Belongs to the amino acid/polyamine transporter 2 family. Mtr/TnaB/TyrP permease subfamily.</text>
</comment>
<reference evidence="11 12" key="1">
    <citation type="submission" date="2018-12" db="EMBL/GenBank/DDBJ databases">
        <title>Vibrio sp. isolated from China Sea.</title>
        <authorList>
            <person name="Li Y."/>
        </authorList>
    </citation>
    <scope>NUCLEOTIDE SEQUENCE [LARGE SCALE GENOMIC DNA]</scope>
    <source>
        <strain evidence="11 12">BEI207</strain>
    </source>
</reference>
<keyword evidence="7 10" id="KW-0029">Amino-acid transport</keyword>
<keyword evidence="3 10" id="KW-0813">Transport</keyword>
<evidence type="ECO:0000256" key="8">
    <source>
        <dbReference type="ARBA" id="ARBA00022989"/>
    </source>
</evidence>
<dbReference type="EMBL" id="RXZH01000001">
    <property type="protein sequence ID" value="RTZ17897.1"/>
    <property type="molecule type" value="Genomic_DNA"/>
</dbReference>
<evidence type="ECO:0000256" key="10">
    <source>
        <dbReference type="RuleBase" id="RU367149"/>
    </source>
</evidence>
<evidence type="ECO:0000313" key="12">
    <source>
        <dbReference type="Proteomes" id="UP000268973"/>
    </source>
</evidence>
<evidence type="ECO:0000256" key="2">
    <source>
        <dbReference type="ARBA" id="ARBA00005452"/>
    </source>
</evidence>
<organism evidence="11 12">
    <name type="scientific">Vibrio aquaticus</name>
    <dbReference type="NCBI Taxonomy" id="2496559"/>
    <lineage>
        <taxon>Bacteria</taxon>
        <taxon>Pseudomonadati</taxon>
        <taxon>Pseudomonadota</taxon>
        <taxon>Gammaproteobacteria</taxon>
        <taxon>Vibrionales</taxon>
        <taxon>Vibrionaceae</taxon>
        <taxon>Vibrio</taxon>
    </lineage>
</organism>
<keyword evidence="8 10" id="KW-1133">Transmembrane helix</keyword>
<feature type="transmembrane region" description="Helical" evidence="10">
    <location>
        <begin position="223"/>
        <end position="241"/>
    </location>
</feature>